<feature type="transmembrane region" description="Helical" evidence="7">
    <location>
        <begin position="35"/>
        <end position="56"/>
    </location>
</feature>
<dbReference type="GO" id="GO:0006888">
    <property type="term" value="P:endoplasmic reticulum to Golgi vesicle-mediated transport"/>
    <property type="evidence" value="ECO:0007669"/>
    <property type="project" value="InterPro"/>
</dbReference>
<dbReference type="GO" id="GO:0000137">
    <property type="term" value="C:Golgi cis cisterna"/>
    <property type="evidence" value="ECO:0007669"/>
    <property type="project" value="TreeGrafter"/>
</dbReference>
<comment type="similarity">
    <text evidence="6">Belongs to the GOT1 family.</text>
</comment>
<dbReference type="Proteomes" id="UP000310189">
    <property type="component" value="Unassembled WGS sequence"/>
</dbReference>
<dbReference type="PANTHER" id="PTHR21493:SF9">
    <property type="entry name" value="GOLGI TRANSPORT PROTEIN 1-RELATED"/>
    <property type="match status" value="1"/>
</dbReference>
<keyword evidence="9" id="KW-1185">Reference proteome</keyword>
<evidence type="ECO:0000256" key="3">
    <source>
        <dbReference type="ARBA" id="ARBA00022989"/>
    </source>
</evidence>
<evidence type="ECO:0000256" key="4">
    <source>
        <dbReference type="ARBA" id="ARBA00023034"/>
    </source>
</evidence>
<evidence type="ECO:0000256" key="5">
    <source>
        <dbReference type="ARBA" id="ARBA00023136"/>
    </source>
</evidence>
<evidence type="ECO:0000313" key="8">
    <source>
        <dbReference type="EMBL" id="TIA85291.1"/>
    </source>
</evidence>
<keyword evidence="4" id="KW-0333">Golgi apparatus</keyword>
<dbReference type="PANTHER" id="PTHR21493">
    <property type="entry name" value="CGI-141-RELATED/LIPASE CONTAINING PROTEIN"/>
    <property type="match status" value="1"/>
</dbReference>
<evidence type="ECO:0000256" key="2">
    <source>
        <dbReference type="ARBA" id="ARBA00022692"/>
    </source>
</evidence>
<evidence type="ECO:0000313" key="9">
    <source>
        <dbReference type="Proteomes" id="UP000310189"/>
    </source>
</evidence>
<comment type="subcellular location">
    <subcellularLocation>
        <location evidence="1">Golgi apparatus membrane</location>
        <topology evidence="1">Multi-pass membrane protein</topology>
    </subcellularLocation>
</comment>
<feature type="transmembrane region" description="Helical" evidence="7">
    <location>
        <begin position="9"/>
        <end position="29"/>
    </location>
</feature>
<evidence type="ECO:0000256" key="7">
    <source>
        <dbReference type="SAM" id="Phobius"/>
    </source>
</evidence>
<dbReference type="InterPro" id="IPR007305">
    <property type="entry name" value="Vesicle_transpt_Got1/SFT2"/>
</dbReference>
<accession>A0A4T0FB88</accession>
<dbReference type="Pfam" id="PF04178">
    <property type="entry name" value="Got1"/>
    <property type="match status" value="1"/>
</dbReference>
<dbReference type="EMBL" id="SPNW01000116">
    <property type="protein sequence ID" value="TIA85291.1"/>
    <property type="molecule type" value="Genomic_DNA"/>
</dbReference>
<name>A0A4T0FB88_9BASI</name>
<keyword evidence="3 7" id="KW-1133">Transmembrane helix</keyword>
<sequence>MFLTDLQKIGVGLTSFGGLFTLLGVVLFFDASLLALGNLLFLTGLVLLIGLQKTVVFFTRPYKLRGTLCFLGGITLVLLKYTFIGFIVECIGFLNLFGSFFPVILNFLRQLPVIGSVLNLPLISTVANKLAGSRQSPV</sequence>
<feature type="transmembrane region" description="Helical" evidence="7">
    <location>
        <begin position="68"/>
        <end position="101"/>
    </location>
</feature>
<evidence type="ECO:0000256" key="1">
    <source>
        <dbReference type="ARBA" id="ARBA00004653"/>
    </source>
</evidence>
<dbReference type="AlphaFoldDB" id="A0A4T0FB88"/>
<evidence type="ECO:0000256" key="6">
    <source>
        <dbReference type="ARBA" id="ARBA00025799"/>
    </source>
</evidence>
<dbReference type="GO" id="GO:0042147">
    <property type="term" value="P:retrograde transport, endosome to Golgi"/>
    <property type="evidence" value="ECO:0007669"/>
    <property type="project" value="InterPro"/>
</dbReference>
<organism evidence="8 9">
    <name type="scientific">Wallemia hederae</name>
    <dbReference type="NCBI Taxonomy" id="1540922"/>
    <lineage>
        <taxon>Eukaryota</taxon>
        <taxon>Fungi</taxon>
        <taxon>Dikarya</taxon>
        <taxon>Basidiomycota</taxon>
        <taxon>Wallemiomycotina</taxon>
        <taxon>Wallemiomycetes</taxon>
        <taxon>Wallemiales</taxon>
        <taxon>Wallemiaceae</taxon>
        <taxon>Wallemia</taxon>
    </lineage>
</organism>
<keyword evidence="5 7" id="KW-0472">Membrane</keyword>
<dbReference type="OrthoDB" id="204784at2759"/>
<reference evidence="8 9" key="1">
    <citation type="submission" date="2019-03" db="EMBL/GenBank/DDBJ databases">
        <title>Sequencing 23 genomes of Wallemia ichthyophaga.</title>
        <authorList>
            <person name="Gostincar C."/>
        </authorList>
    </citation>
    <scope>NUCLEOTIDE SEQUENCE [LARGE SCALE GENOMIC DNA]</scope>
    <source>
        <strain evidence="8 9">EXF-5753</strain>
    </source>
</reference>
<keyword evidence="2 7" id="KW-0812">Transmembrane</keyword>
<dbReference type="InterPro" id="IPR045176">
    <property type="entry name" value="Got1"/>
</dbReference>
<dbReference type="GO" id="GO:0005783">
    <property type="term" value="C:endoplasmic reticulum"/>
    <property type="evidence" value="ECO:0007669"/>
    <property type="project" value="TreeGrafter"/>
</dbReference>
<dbReference type="GO" id="GO:0000139">
    <property type="term" value="C:Golgi membrane"/>
    <property type="evidence" value="ECO:0007669"/>
    <property type="project" value="UniProtKB-SubCell"/>
</dbReference>
<protein>
    <submittedName>
        <fullName evidence="8">Uncharacterized protein</fullName>
    </submittedName>
</protein>
<comment type="caution">
    <text evidence="8">The sequence shown here is derived from an EMBL/GenBank/DDBJ whole genome shotgun (WGS) entry which is preliminary data.</text>
</comment>
<gene>
    <name evidence="8" type="ORF">E3P99_04031</name>
</gene>
<dbReference type="GO" id="GO:0030134">
    <property type="term" value="C:COPII-coated ER to Golgi transport vesicle"/>
    <property type="evidence" value="ECO:0007669"/>
    <property type="project" value="TreeGrafter"/>
</dbReference>
<proteinExistence type="inferred from homology"/>
<dbReference type="GO" id="GO:0005829">
    <property type="term" value="C:cytosol"/>
    <property type="evidence" value="ECO:0007669"/>
    <property type="project" value="GOC"/>
</dbReference>